<dbReference type="SUPFAM" id="SSF118215">
    <property type="entry name" value="Proton glutamate symport protein"/>
    <property type="match status" value="1"/>
</dbReference>
<reference evidence="7 8" key="1">
    <citation type="submission" date="2012-01" db="EMBL/GenBank/DDBJ databases">
        <title>The Genome Sequence of Odoribacter laneus YIT 12061.</title>
        <authorList>
            <consortium name="The Broad Institute Genome Sequencing Platform"/>
            <person name="Earl A."/>
            <person name="Ward D."/>
            <person name="Feldgarden M."/>
            <person name="Gevers D."/>
            <person name="Morotomi M."/>
            <person name="Young S.K."/>
            <person name="Zeng Q."/>
            <person name="Gargeya S."/>
            <person name="Fitzgerald M."/>
            <person name="Haas B."/>
            <person name="Abouelleil A."/>
            <person name="Alvarado L."/>
            <person name="Arachchi H.M."/>
            <person name="Berlin A."/>
            <person name="Chapman S.B."/>
            <person name="Gearin G."/>
            <person name="Goldberg J."/>
            <person name="Griggs A."/>
            <person name="Gujja S."/>
            <person name="Hansen M."/>
            <person name="Heiman D."/>
            <person name="Howarth C."/>
            <person name="Larimer J."/>
            <person name="Lui A."/>
            <person name="MacDonald P.J.P."/>
            <person name="McCowen C."/>
            <person name="Montmayeur A."/>
            <person name="Murphy C."/>
            <person name="Neiman D."/>
            <person name="Pearson M."/>
            <person name="Priest M."/>
            <person name="Roberts A."/>
            <person name="Saif S."/>
            <person name="Shea T."/>
            <person name="Sisk P."/>
            <person name="Stolte C."/>
            <person name="Sykes S."/>
            <person name="Wortman J."/>
            <person name="Nusbaum C."/>
            <person name="Birren B."/>
        </authorList>
    </citation>
    <scope>NUCLEOTIDE SEQUENCE [LARGE SCALE GENOMIC DNA]</scope>
    <source>
        <strain evidence="7 8">YIT 12061</strain>
    </source>
</reference>
<feature type="transmembrane region" description="Helical" evidence="6">
    <location>
        <begin position="12"/>
        <end position="33"/>
    </location>
</feature>
<dbReference type="PATRIC" id="fig|742817.3.peg.416"/>
<dbReference type="GeneID" id="98068045"/>
<dbReference type="RefSeq" id="WP_009135545.1">
    <property type="nucleotide sequence ID" value="NZ_JH594596.1"/>
</dbReference>
<evidence type="ECO:0000313" key="8">
    <source>
        <dbReference type="Proteomes" id="UP000004892"/>
    </source>
</evidence>
<feature type="transmembrane region" description="Helical" evidence="6">
    <location>
        <begin position="164"/>
        <end position="186"/>
    </location>
</feature>
<proteinExistence type="predicted"/>
<dbReference type="InterPro" id="IPR001991">
    <property type="entry name" value="Na-dicarboxylate_symporter"/>
</dbReference>
<keyword evidence="4 6" id="KW-1133">Transmembrane helix</keyword>
<feature type="transmembrane region" description="Helical" evidence="6">
    <location>
        <begin position="307"/>
        <end position="326"/>
    </location>
</feature>
<dbReference type="Gene3D" id="1.10.3860.10">
    <property type="entry name" value="Sodium:dicarboxylate symporter"/>
    <property type="match status" value="1"/>
</dbReference>
<sequence length="398" mass="42830">MIHFLKSTIFKLLLAVLIGILLGFVVGEGFMNVVVTVKYILGQLIFFMVPLIILGFVSSSIAKMKGNASSMLGSALGLAYLSSIGAAFLAMFLGYWLIPQLSIEPATEGLKEIPPLVFRLDIPPVMSVMTALVLSVMLGLATVWTKSRLFGTLLEHFQKMVLLLITRILIPILPFFIAANFCALSYEGAITRQLPIFIGVMGIVLVAHFIWLTFLYLTAGVFSRKNPWLVLKYYGPAYLTAVGTMSSAATLAVALRCARKSPVLKDEVVDFAIPLFSNVHLCGSILTEVFFVMTVSLLLYGTLPTMSVMVLFILLLGIFAIGAPGVPGGTVIASLGIVISIVGFNEAGTALLLTIFALQDSFGTACNITGDGALTLMLTKIESKLESPTQKKETAMLP</sequence>
<dbReference type="AlphaFoldDB" id="H1DDQ5"/>
<dbReference type="EMBL" id="ADMC01000005">
    <property type="protein sequence ID" value="EHP50702.1"/>
    <property type="molecule type" value="Genomic_DNA"/>
</dbReference>
<keyword evidence="5 6" id="KW-0472">Membrane</keyword>
<comment type="caution">
    <text evidence="7">The sequence shown here is derived from an EMBL/GenBank/DDBJ whole genome shotgun (WGS) entry which is preliminary data.</text>
</comment>
<keyword evidence="3 6" id="KW-0812">Transmembrane</keyword>
<keyword evidence="2" id="KW-0813">Transport</keyword>
<dbReference type="GO" id="GO:0015293">
    <property type="term" value="F:symporter activity"/>
    <property type="evidence" value="ECO:0007669"/>
    <property type="project" value="InterPro"/>
</dbReference>
<accession>H1DDQ5</accession>
<comment type="subcellular location">
    <subcellularLocation>
        <location evidence="1">Membrane</location>
        <topology evidence="1">Multi-pass membrane protein</topology>
    </subcellularLocation>
</comment>
<feature type="transmembrane region" description="Helical" evidence="6">
    <location>
        <begin position="78"/>
        <end position="98"/>
    </location>
</feature>
<feature type="transmembrane region" description="Helical" evidence="6">
    <location>
        <begin position="125"/>
        <end position="144"/>
    </location>
</feature>
<dbReference type="eggNOG" id="COG1301">
    <property type="taxonomic scope" value="Bacteria"/>
</dbReference>
<dbReference type="Pfam" id="PF00375">
    <property type="entry name" value="SDF"/>
    <property type="match status" value="1"/>
</dbReference>
<feature type="transmembrane region" description="Helical" evidence="6">
    <location>
        <begin position="332"/>
        <end position="358"/>
    </location>
</feature>
<feature type="transmembrane region" description="Helical" evidence="6">
    <location>
        <begin position="234"/>
        <end position="255"/>
    </location>
</feature>
<protein>
    <recommendedName>
        <fullName evidence="9">Dicarboxylate/amino acid:cation symporter</fullName>
    </recommendedName>
</protein>
<dbReference type="PANTHER" id="PTHR42865:SF10">
    <property type="entry name" value="SODIUM:DICARBOXYLATE SYMPORTER FAMILY PROTEIN"/>
    <property type="match status" value="1"/>
</dbReference>
<dbReference type="GO" id="GO:0005886">
    <property type="term" value="C:plasma membrane"/>
    <property type="evidence" value="ECO:0007669"/>
    <property type="project" value="TreeGrafter"/>
</dbReference>
<name>H1DDQ5_9BACT</name>
<feature type="transmembrane region" description="Helical" evidence="6">
    <location>
        <begin position="275"/>
        <end position="300"/>
    </location>
</feature>
<evidence type="ECO:0008006" key="9">
    <source>
        <dbReference type="Google" id="ProtNLM"/>
    </source>
</evidence>
<evidence type="ECO:0000256" key="2">
    <source>
        <dbReference type="ARBA" id="ARBA00022448"/>
    </source>
</evidence>
<evidence type="ECO:0000313" key="7">
    <source>
        <dbReference type="EMBL" id="EHP50702.1"/>
    </source>
</evidence>
<keyword evidence="8" id="KW-1185">Reference proteome</keyword>
<dbReference type="HOGENOM" id="CLU_035303_0_0_10"/>
<organism evidence="7 8">
    <name type="scientific">Odoribacter laneus YIT 12061</name>
    <dbReference type="NCBI Taxonomy" id="742817"/>
    <lineage>
        <taxon>Bacteria</taxon>
        <taxon>Pseudomonadati</taxon>
        <taxon>Bacteroidota</taxon>
        <taxon>Bacteroidia</taxon>
        <taxon>Bacteroidales</taxon>
        <taxon>Odoribacteraceae</taxon>
        <taxon>Odoribacter</taxon>
    </lineage>
</organism>
<evidence type="ECO:0000256" key="1">
    <source>
        <dbReference type="ARBA" id="ARBA00004141"/>
    </source>
</evidence>
<evidence type="ECO:0000256" key="6">
    <source>
        <dbReference type="SAM" id="Phobius"/>
    </source>
</evidence>
<evidence type="ECO:0000256" key="4">
    <source>
        <dbReference type="ARBA" id="ARBA00022989"/>
    </source>
</evidence>
<feature type="transmembrane region" description="Helical" evidence="6">
    <location>
        <begin position="198"/>
        <end position="222"/>
    </location>
</feature>
<dbReference type="PANTHER" id="PTHR42865">
    <property type="entry name" value="PROTON/GLUTAMATE-ASPARTATE SYMPORTER"/>
    <property type="match status" value="1"/>
</dbReference>
<evidence type="ECO:0000256" key="5">
    <source>
        <dbReference type="ARBA" id="ARBA00023136"/>
    </source>
</evidence>
<feature type="transmembrane region" description="Helical" evidence="6">
    <location>
        <begin position="39"/>
        <end position="57"/>
    </location>
</feature>
<dbReference type="STRING" id="742817.HMPREF9449_00391"/>
<gene>
    <name evidence="7" type="ORF">HMPREF9449_00391</name>
</gene>
<evidence type="ECO:0000256" key="3">
    <source>
        <dbReference type="ARBA" id="ARBA00022692"/>
    </source>
</evidence>
<dbReference type="Proteomes" id="UP000004892">
    <property type="component" value="Unassembled WGS sequence"/>
</dbReference>
<dbReference type="PRINTS" id="PR00173">
    <property type="entry name" value="EDTRNSPORT"/>
</dbReference>
<dbReference type="InterPro" id="IPR036458">
    <property type="entry name" value="Na:dicarbo_symporter_sf"/>
</dbReference>